<dbReference type="EMBL" id="BART01008838">
    <property type="protein sequence ID" value="GAG58828.1"/>
    <property type="molecule type" value="Genomic_DNA"/>
</dbReference>
<name>X0ZES4_9ZZZZ</name>
<protein>
    <submittedName>
        <fullName evidence="1">Uncharacterized protein</fullName>
    </submittedName>
</protein>
<comment type="caution">
    <text evidence="1">The sequence shown here is derived from an EMBL/GenBank/DDBJ whole genome shotgun (WGS) entry which is preliminary data.</text>
</comment>
<evidence type="ECO:0000313" key="1">
    <source>
        <dbReference type="EMBL" id="GAG58828.1"/>
    </source>
</evidence>
<proteinExistence type="predicted"/>
<organism evidence="1">
    <name type="scientific">marine sediment metagenome</name>
    <dbReference type="NCBI Taxonomy" id="412755"/>
    <lineage>
        <taxon>unclassified sequences</taxon>
        <taxon>metagenomes</taxon>
        <taxon>ecological metagenomes</taxon>
    </lineage>
</organism>
<dbReference type="AlphaFoldDB" id="X0ZES4"/>
<feature type="non-terminal residue" evidence="1">
    <location>
        <position position="1"/>
    </location>
</feature>
<gene>
    <name evidence="1" type="ORF">S01H4_19770</name>
</gene>
<reference evidence="1" key="1">
    <citation type="journal article" date="2014" name="Front. Microbiol.">
        <title>High frequency of phylogenetically diverse reductive dehalogenase-homologous genes in deep subseafloor sedimentary metagenomes.</title>
        <authorList>
            <person name="Kawai M."/>
            <person name="Futagami T."/>
            <person name="Toyoda A."/>
            <person name="Takaki Y."/>
            <person name="Nishi S."/>
            <person name="Hori S."/>
            <person name="Arai W."/>
            <person name="Tsubouchi T."/>
            <person name="Morono Y."/>
            <person name="Uchiyama I."/>
            <person name="Ito T."/>
            <person name="Fujiyama A."/>
            <person name="Inagaki F."/>
            <person name="Takami H."/>
        </authorList>
    </citation>
    <scope>NUCLEOTIDE SEQUENCE</scope>
    <source>
        <strain evidence="1">Expedition CK06-06</strain>
    </source>
</reference>
<accession>X0ZES4</accession>
<sequence length="30" mass="3563">SKESEAMNDWIAQLNKKAQIKINYELLKQK</sequence>